<sequence>MVKEKDTVALKALFKNLAEAWNNADGEAYGQCFTNDADYVTFNGTHLKGRKEIAKVHQWLFNGPLNGSKMSYDGMHDFSPRYITPDVAIIHGKGEVSLPESQDPGDRLSINTNVVVKEGGKWFITAFHNCRVQSFQKS</sequence>
<protein>
    <submittedName>
        <fullName evidence="2">SgcJ/EcaC family oxidoreductase</fullName>
    </submittedName>
</protein>
<organism evidence="2 3">
    <name type="scientific">Scopulibacillus cellulosilyticus</name>
    <dbReference type="NCBI Taxonomy" id="2665665"/>
    <lineage>
        <taxon>Bacteria</taxon>
        <taxon>Bacillati</taxon>
        <taxon>Bacillota</taxon>
        <taxon>Bacilli</taxon>
        <taxon>Bacillales</taxon>
        <taxon>Sporolactobacillaceae</taxon>
        <taxon>Scopulibacillus</taxon>
    </lineage>
</organism>
<comment type="caution">
    <text evidence="2">The sequence shown here is derived from an EMBL/GenBank/DDBJ whole genome shotgun (WGS) entry which is preliminary data.</text>
</comment>
<dbReference type="Proteomes" id="UP001596505">
    <property type="component" value="Unassembled WGS sequence"/>
</dbReference>
<name>A0ABW2PXV2_9BACL</name>
<evidence type="ECO:0000259" key="1">
    <source>
        <dbReference type="Pfam" id="PF14534"/>
    </source>
</evidence>
<keyword evidence="3" id="KW-1185">Reference proteome</keyword>
<dbReference type="RefSeq" id="WP_380967291.1">
    <property type="nucleotide sequence ID" value="NZ_JBHTCO010000019.1"/>
</dbReference>
<dbReference type="InterPro" id="IPR011944">
    <property type="entry name" value="Steroid_delta5-4_isomerase"/>
</dbReference>
<dbReference type="SUPFAM" id="SSF54427">
    <property type="entry name" value="NTF2-like"/>
    <property type="match status" value="1"/>
</dbReference>
<proteinExistence type="predicted"/>
<dbReference type="InterPro" id="IPR027843">
    <property type="entry name" value="DUF4440"/>
</dbReference>
<evidence type="ECO:0000313" key="2">
    <source>
        <dbReference type="EMBL" id="MFC7394189.1"/>
    </source>
</evidence>
<dbReference type="NCBIfam" id="TIGR02246">
    <property type="entry name" value="SgcJ/EcaC family oxidoreductase"/>
    <property type="match status" value="1"/>
</dbReference>
<dbReference type="InterPro" id="IPR032710">
    <property type="entry name" value="NTF2-like_dom_sf"/>
</dbReference>
<evidence type="ECO:0000313" key="3">
    <source>
        <dbReference type="Proteomes" id="UP001596505"/>
    </source>
</evidence>
<dbReference type="EMBL" id="JBHTCO010000019">
    <property type="protein sequence ID" value="MFC7394189.1"/>
    <property type="molecule type" value="Genomic_DNA"/>
</dbReference>
<dbReference type="Pfam" id="PF14534">
    <property type="entry name" value="DUF4440"/>
    <property type="match status" value="1"/>
</dbReference>
<gene>
    <name evidence="2" type="ORF">ACFQRG_14630</name>
</gene>
<dbReference type="Gene3D" id="3.10.450.50">
    <property type="match status" value="1"/>
</dbReference>
<reference evidence="3" key="1">
    <citation type="journal article" date="2019" name="Int. J. Syst. Evol. Microbiol.">
        <title>The Global Catalogue of Microorganisms (GCM) 10K type strain sequencing project: providing services to taxonomists for standard genome sequencing and annotation.</title>
        <authorList>
            <consortium name="The Broad Institute Genomics Platform"/>
            <consortium name="The Broad Institute Genome Sequencing Center for Infectious Disease"/>
            <person name="Wu L."/>
            <person name="Ma J."/>
        </authorList>
    </citation>
    <scope>NUCLEOTIDE SEQUENCE [LARGE SCALE GENOMIC DNA]</scope>
    <source>
        <strain evidence="3">CGMCC 1.16305</strain>
    </source>
</reference>
<accession>A0ABW2PXV2</accession>
<feature type="domain" description="DUF4440" evidence="1">
    <location>
        <begin position="10"/>
        <end position="122"/>
    </location>
</feature>